<dbReference type="InterPro" id="IPR005079">
    <property type="entry name" value="Peptidase_C45_hydrolase"/>
</dbReference>
<keyword evidence="2" id="KW-0378">Hydrolase</keyword>
<dbReference type="InterPro" id="IPR047801">
    <property type="entry name" value="Peptidase_C45"/>
</dbReference>
<evidence type="ECO:0000313" key="3">
    <source>
        <dbReference type="Proteomes" id="UP000463883"/>
    </source>
</evidence>
<sequence length="334" mass="38617">MYHGRFKGTHYEVGYKWGKMLAKAGKKLDFCPTFELTEEKYEFSRQCAKEYKKYFPEIMDEIRGIADGNEVSVETLSAILFCMYCFEFDNKCTCFAISTDEEIIFGRNSDFLVSLEKLYMNCIYHLKGSYSFNANTTAYVQMEDGVNEHGLAVGLTFIYPRIRKPGLNSGMLVRYLLEKCTHTKEAVSELNRLPIASAQTITIADKEGHIAVVECNPENIVVITPEHGTSFVATANNFNSETMRPYRNPDIDDWRSDERYHTVYNALKNSKDLYSISFAQTVLAGKYGFMCQYDRTKNADTVWSVIYDLKRRQIWRSEGNPSRKKFKEDVRMKL</sequence>
<dbReference type="GO" id="GO:0016787">
    <property type="term" value="F:hydrolase activity"/>
    <property type="evidence" value="ECO:0007669"/>
    <property type="project" value="UniProtKB-KW"/>
</dbReference>
<dbReference type="NCBIfam" id="NF040521">
    <property type="entry name" value="C45_proenzyme"/>
    <property type="match status" value="1"/>
</dbReference>
<dbReference type="Pfam" id="PF03417">
    <property type="entry name" value="AAT"/>
    <property type="match status" value="1"/>
</dbReference>
<dbReference type="InterPro" id="IPR029055">
    <property type="entry name" value="Ntn_hydrolases_N"/>
</dbReference>
<evidence type="ECO:0000259" key="1">
    <source>
        <dbReference type="Pfam" id="PF03417"/>
    </source>
</evidence>
<dbReference type="PANTHER" id="PTHR34180">
    <property type="entry name" value="PEPTIDASE C45"/>
    <property type="match status" value="1"/>
</dbReference>
<dbReference type="PANTHER" id="PTHR34180:SF1">
    <property type="entry name" value="BETA-ALANYL-DOPAMINE_CARCININE HYDROLASE"/>
    <property type="match status" value="1"/>
</dbReference>
<dbReference type="EMBL" id="CP047591">
    <property type="protein sequence ID" value="QHI72706.1"/>
    <property type="molecule type" value="Genomic_DNA"/>
</dbReference>
<dbReference type="Gene3D" id="3.60.60.10">
    <property type="entry name" value="Penicillin V Acylase, Chain A"/>
    <property type="match status" value="1"/>
</dbReference>
<organism evidence="2 3">
    <name type="scientific">Aminipila terrae</name>
    <dbReference type="NCBI Taxonomy" id="2697030"/>
    <lineage>
        <taxon>Bacteria</taxon>
        <taxon>Bacillati</taxon>
        <taxon>Bacillota</taxon>
        <taxon>Clostridia</taxon>
        <taxon>Peptostreptococcales</taxon>
        <taxon>Anaerovoracaceae</taxon>
        <taxon>Aminipila</taxon>
    </lineage>
</organism>
<dbReference type="KEGG" id="amic:Ami3637_10125"/>
<evidence type="ECO:0000313" key="2">
    <source>
        <dbReference type="EMBL" id="QHI72706.1"/>
    </source>
</evidence>
<protein>
    <submittedName>
        <fullName evidence="2">Linear amide C-N hydrolase</fullName>
    </submittedName>
</protein>
<feature type="domain" description="Peptidase C45 hydrolase" evidence="1">
    <location>
        <begin position="101"/>
        <end position="322"/>
    </location>
</feature>
<dbReference type="RefSeq" id="WP_162362473.1">
    <property type="nucleotide sequence ID" value="NZ_CP047591.1"/>
</dbReference>
<dbReference type="InterPro" id="IPR047794">
    <property type="entry name" value="C45_proenzyme-like"/>
</dbReference>
<proteinExistence type="predicted"/>
<gene>
    <name evidence="2" type="ORF">Ami3637_10125</name>
</gene>
<dbReference type="AlphaFoldDB" id="A0A6P1MM35"/>
<keyword evidence="3" id="KW-1185">Reference proteome</keyword>
<reference evidence="2 3" key="1">
    <citation type="submission" date="2020-01" db="EMBL/GenBank/DDBJ databases">
        <title>Genomic analysis of Aminipila sp. CBA3637.</title>
        <authorList>
            <person name="Kim Y.B."/>
            <person name="Roh S.W."/>
        </authorList>
    </citation>
    <scope>NUCLEOTIDE SEQUENCE [LARGE SCALE GENOMIC DNA]</scope>
    <source>
        <strain evidence="2 3">CBA3637</strain>
    </source>
</reference>
<accession>A0A6P1MM35</accession>
<dbReference type="Proteomes" id="UP000463883">
    <property type="component" value="Chromosome"/>
</dbReference>
<name>A0A6P1MM35_9FIRM</name>
<dbReference type="SUPFAM" id="SSF56235">
    <property type="entry name" value="N-terminal nucleophile aminohydrolases (Ntn hydrolases)"/>
    <property type="match status" value="1"/>
</dbReference>